<evidence type="ECO:0000259" key="7">
    <source>
        <dbReference type="PROSITE" id="PS51061"/>
    </source>
</evidence>
<dbReference type="GO" id="GO:0005737">
    <property type="term" value="C:cytoplasm"/>
    <property type="evidence" value="ECO:0007669"/>
    <property type="project" value="UniProtKB-SubCell"/>
</dbReference>
<dbReference type="NCBIfam" id="NF041568">
    <property type="entry name" value="Jag_EloR"/>
    <property type="match status" value="1"/>
</dbReference>
<dbReference type="Gene3D" id="3.30.30.80">
    <property type="entry name" value="probable RNA-binding protein from clostridium symbiosum atcc 14940"/>
    <property type="match status" value="1"/>
</dbReference>
<dbReference type="CDD" id="cd02644">
    <property type="entry name" value="R3H_jag"/>
    <property type="match status" value="1"/>
</dbReference>
<organism evidence="8 9">
    <name type="scientific">Ligilactobacillus murinus DSM 20452 = NBRC 14221</name>
    <dbReference type="NCBI Taxonomy" id="1423772"/>
    <lineage>
        <taxon>Bacteria</taxon>
        <taxon>Bacillati</taxon>
        <taxon>Bacillota</taxon>
        <taxon>Bacilli</taxon>
        <taxon>Lactobacillales</taxon>
        <taxon>Lactobacillaceae</taxon>
        <taxon>Ligilactobacillus</taxon>
    </lineage>
</organism>
<keyword evidence="2 6" id="KW-0694">RNA-binding</keyword>
<dbReference type="InterPro" id="IPR001374">
    <property type="entry name" value="R3H_dom"/>
</dbReference>
<protein>
    <recommendedName>
        <fullName evidence="6">RNA-binding protein KhpB</fullName>
    </recommendedName>
    <alternativeName>
        <fullName evidence="6">RNA-binding protein EloR</fullName>
    </alternativeName>
</protein>
<dbReference type="Gene3D" id="3.30.1370.50">
    <property type="entry name" value="R3H-like domain"/>
    <property type="match status" value="1"/>
</dbReference>
<dbReference type="InterPro" id="IPR015946">
    <property type="entry name" value="KH_dom-like_a/b"/>
</dbReference>
<dbReference type="InterPro" id="IPR038008">
    <property type="entry name" value="Jag_KH"/>
</dbReference>
<evidence type="ECO:0000313" key="9">
    <source>
        <dbReference type="Proteomes" id="UP000051612"/>
    </source>
</evidence>
<sequence>MLYLGGNDVKFWGKTTQDAIRSGLEELHKTKAQVEVKVISEGRKGFLGFGKKPAEVELVVKEETTHKNAGRPHAKKVAVAKQKVEDWEKYLHELGYYLADVTQKMGIKTTIDVVVEKRVVIYNFETKQEGSLIGRHGKTLNALQLLAQDFLDRKSKRKVQVILDAADYRARRKETLQFLARKVARDAIQQDQRQRLDPMPSFERKIIHAALARNTEVKTYSSGSEPRRFVVVEPAYAKNTGKN</sequence>
<dbReference type="PROSITE" id="PS51061">
    <property type="entry name" value="R3H"/>
    <property type="match status" value="1"/>
</dbReference>
<dbReference type="GO" id="GO:0008360">
    <property type="term" value="P:regulation of cell shape"/>
    <property type="evidence" value="ECO:0007669"/>
    <property type="project" value="UniProtKB-KW"/>
</dbReference>
<dbReference type="EMBL" id="AYYN01000028">
    <property type="protein sequence ID" value="KRM76901.1"/>
    <property type="molecule type" value="Genomic_DNA"/>
</dbReference>
<comment type="caution">
    <text evidence="6">Lacks conserved residue(s) required for the propagation of feature annotation.</text>
</comment>
<evidence type="ECO:0000313" key="8">
    <source>
        <dbReference type="EMBL" id="KRM76901.1"/>
    </source>
</evidence>
<dbReference type="AlphaFoldDB" id="A0A0R2BE17"/>
<dbReference type="CDD" id="cd02414">
    <property type="entry name" value="KH-II_Jag"/>
    <property type="match status" value="1"/>
</dbReference>
<dbReference type="PATRIC" id="fig|1423772.3.peg.1369"/>
<accession>A0A0R2BE17</accession>
<dbReference type="SMART" id="SM00393">
    <property type="entry name" value="R3H"/>
    <property type="match status" value="1"/>
</dbReference>
<dbReference type="Pfam" id="PF14804">
    <property type="entry name" value="Jag_N"/>
    <property type="match status" value="1"/>
</dbReference>
<dbReference type="Proteomes" id="UP000051612">
    <property type="component" value="Unassembled WGS sequence"/>
</dbReference>
<dbReference type="HAMAP" id="MF_00867">
    <property type="entry name" value="KhpB"/>
    <property type="match status" value="1"/>
</dbReference>
<dbReference type="InterPro" id="IPR039247">
    <property type="entry name" value="KhpB"/>
</dbReference>
<keyword evidence="3 6" id="KW-0133">Cell shape</keyword>
<dbReference type="InterPro" id="IPR038247">
    <property type="entry name" value="Jag_N_dom_sf"/>
</dbReference>
<comment type="domain">
    <text evidence="6">Has an N-terminal Jag-N domain and 2 RNA-binding domains (KH and R3H).</text>
</comment>
<comment type="subunit">
    <text evidence="6">Forms a complex with KhpA.</text>
</comment>
<dbReference type="GO" id="GO:0003723">
    <property type="term" value="F:RNA binding"/>
    <property type="evidence" value="ECO:0007669"/>
    <property type="project" value="UniProtKB-UniRule"/>
</dbReference>
<dbReference type="InterPro" id="IPR034079">
    <property type="entry name" value="R3H_KhpB"/>
</dbReference>
<dbReference type="InterPro" id="IPR032782">
    <property type="entry name" value="KhpB_N"/>
</dbReference>
<dbReference type="PANTHER" id="PTHR35800">
    <property type="entry name" value="PROTEIN JAG"/>
    <property type="match status" value="1"/>
</dbReference>
<comment type="similarity">
    <text evidence="6">Belongs to the KhpB RNA-binding protein family.</text>
</comment>
<evidence type="ECO:0000256" key="1">
    <source>
        <dbReference type="ARBA" id="ARBA00022490"/>
    </source>
</evidence>
<comment type="subcellular location">
    <subcellularLocation>
        <location evidence="6">Cytoplasm</location>
    </subcellularLocation>
</comment>
<evidence type="ECO:0000256" key="6">
    <source>
        <dbReference type="HAMAP-Rule" id="MF_00867"/>
    </source>
</evidence>
<feature type="domain" description="R3H" evidence="7">
    <location>
        <begin position="170"/>
        <end position="236"/>
    </location>
</feature>
<dbReference type="Pfam" id="PF01424">
    <property type="entry name" value="R3H"/>
    <property type="match status" value="1"/>
</dbReference>
<keyword evidence="4 6" id="KW-0143">Chaperone</keyword>
<evidence type="ECO:0000256" key="5">
    <source>
        <dbReference type="ARBA" id="ARBA00023316"/>
    </source>
</evidence>
<dbReference type="SMART" id="SM01245">
    <property type="entry name" value="Jag_N"/>
    <property type="match status" value="1"/>
</dbReference>
<keyword evidence="1 6" id="KW-0963">Cytoplasm</keyword>
<evidence type="ECO:0000256" key="4">
    <source>
        <dbReference type="ARBA" id="ARBA00023186"/>
    </source>
</evidence>
<name>A0A0R2BE17_9LACO</name>
<dbReference type="GO" id="GO:0009252">
    <property type="term" value="P:peptidoglycan biosynthetic process"/>
    <property type="evidence" value="ECO:0007669"/>
    <property type="project" value="UniProtKB-UniRule"/>
</dbReference>
<dbReference type="Gene3D" id="3.30.300.20">
    <property type="match status" value="1"/>
</dbReference>
<dbReference type="InterPro" id="IPR036867">
    <property type="entry name" value="R3H_dom_sf"/>
</dbReference>
<dbReference type="GO" id="GO:0071555">
    <property type="term" value="P:cell wall organization"/>
    <property type="evidence" value="ECO:0007669"/>
    <property type="project" value="UniProtKB-KW"/>
</dbReference>
<keyword evidence="5 6" id="KW-0961">Cell wall biogenesis/degradation</keyword>
<comment type="caution">
    <text evidence="8">The sequence shown here is derived from an EMBL/GenBank/DDBJ whole genome shotgun (WGS) entry which is preliminary data.</text>
</comment>
<dbReference type="SUPFAM" id="SSF82708">
    <property type="entry name" value="R3H domain"/>
    <property type="match status" value="1"/>
</dbReference>
<dbReference type="Pfam" id="PF13083">
    <property type="entry name" value="KH_KhpA-B"/>
    <property type="match status" value="1"/>
</dbReference>
<evidence type="ECO:0000256" key="2">
    <source>
        <dbReference type="ARBA" id="ARBA00022884"/>
    </source>
</evidence>
<dbReference type="PANTHER" id="PTHR35800:SF1">
    <property type="entry name" value="RNA-BINDING PROTEIN KHPB"/>
    <property type="match status" value="1"/>
</dbReference>
<comment type="function">
    <text evidence="6">A probable RNA chaperone. Forms a complex with KhpA which binds to cellular RNA and controls its expression. Plays a role in peptidoglycan (PG) homeostasis and cell length regulation.</text>
</comment>
<gene>
    <name evidence="6" type="primary">khpB</name>
    <name evidence="6" type="synonym">eloR</name>
    <name evidence="8" type="ORF">FC48_GL001280</name>
</gene>
<evidence type="ECO:0000256" key="3">
    <source>
        <dbReference type="ARBA" id="ARBA00022960"/>
    </source>
</evidence>
<reference evidence="8 9" key="1">
    <citation type="journal article" date="2015" name="Genome Announc.">
        <title>Expanding the biotechnology potential of lactobacilli through comparative genomics of 213 strains and associated genera.</title>
        <authorList>
            <person name="Sun Z."/>
            <person name="Harris H.M."/>
            <person name="McCann A."/>
            <person name="Guo C."/>
            <person name="Argimon S."/>
            <person name="Zhang W."/>
            <person name="Yang X."/>
            <person name="Jeffery I.B."/>
            <person name="Cooney J.C."/>
            <person name="Kagawa T.F."/>
            <person name="Liu W."/>
            <person name="Song Y."/>
            <person name="Salvetti E."/>
            <person name="Wrobel A."/>
            <person name="Rasinkangas P."/>
            <person name="Parkhill J."/>
            <person name="Rea M.C."/>
            <person name="O'Sullivan O."/>
            <person name="Ritari J."/>
            <person name="Douillard F.P."/>
            <person name="Paul Ross R."/>
            <person name="Yang R."/>
            <person name="Briner A.E."/>
            <person name="Felis G.E."/>
            <person name="de Vos W.M."/>
            <person name="Barrangou R."/>
            <person name="Klaenhammer T.R."/>
            <person name="Caufield P.W."/>
            <person name="Cui Y."/>
            <person name="Zhang H."/>
            <person name="O'Toole P.W."/>
        </authorList>
    </citation>
    <scope>NUCLEOTIDE SEQUENCE [LARGE SCALE GENOMIC DNA]</scope>
    <source>
        <strain evidence="8 9">DSM 20452</strain>
    </source>
</reference>
<proteinExistence type="inferred from homology"/>